<dbReference type="InterPro" id="IPR000073">
    <property type="entry name" value="AB_hydrolase_1"/>
</dbReference>
<evidence type="ECO:0000313" key="4">
    <source>
        <dbReference type="Proteomes" id="UP001595696"/>
    </source>
</evidence>
<name>A0ABV8DZI5_9NOCA</name>
<dbReference type="Pfam" id="PF12697">
    <property type="entry name" value="Abhydrolase_6"/>
    <property type="match status" value="1"/>
</dbReference>
<evidence type="ECO:0000259" key="2">
    <source>
        <dbReference type="Pfam" id="PF12697"/>
    </source>
</evidence>
<dbReference type="InterPro" id="IPR050266">
    <property type="entry name" value="AB_hydrolase_sf"/>
</dbReference>
<keyword evidence="1 3" id="KW-0378">Hydrolase</keyword>
<evidence type="ECO:0000256" key="1">
    <source>
        <dbReference type="ARBA" id="ARBA00022801"/>
    </source>
</evidence>
<dbReference type="Gene3D" id="3.40.50.1820">
    <property type="entry name" value="alpha/beta hydrolase"/>
    <property type="match status" value="1"/>
</dbReference>
<dbReference type="PANTHER" id="PTHR43798">
    <property type="entry name" value="MONOACYLGLYCEROL LIPASE"/>
    <property type="match status" value="1"/>
</dbReference>
<dbReference type="GO" id="GO:0016787">
    <property type="term" value="F:hydrolase activity"/>
    <property type="evidence" value="ECO:0007669"/>
    <property type="project" value="UniProtKB-KW"/>
</dbReference>
<keyword evidence="4" id="KW-1185">Reference proteome</keyword>
<feature type="domain" description="AB hydrolase-1" evidence="2">
    <location>
        <begin position="49"/>
        <end position="270"/>
    </location>
</feature>
<dbReference type="RefSeq" id="WP_378615060.1">
    <property type="nucleotide sequence ID" value="NZ_JBHSAX010000019.1"/>
</dbReference>
<protein>
    <submittedName>
        <fullName evidence="3">Alpha/beta fold hydrolase</fullName>
    </submittedName>
</protein>
<accession>A0ABV8DZI5</accession>
<proteinExistence type="predicted"/>
<dbReference type="InterPro" id="IPR029058">
    <property type="entry name" value="AB_hydrolase_fold"/>
</dbReference>
<dbReference type="SUPFAM" id="SSF53474">
    <property type="entry name" value="alpha/beta-Hydrolases"/>
    <property type="match status" value="1"/>
</dbReference>
<dbReference type="Proteomes" id="UP001595696">
    <property type="component" value="Unassembled WGS sequence"/>
</dbReference>
<evidence type="ECO:0000313" key="3">
    <source>
        <dbReference type="EMBL" id="MFC3965313.1"/>
    </source>
</evidence>
<reference evidence="4" key="1">
    <citation type="journal article" date="2019" name="Int. J. Syst. Evol. Microbiol.">
        <title>The Global Catalogue of Microorganisms (GCM) 10K type strain sequencing project: providing services to taxonomists for standard genome sequencing and annotation.</title>
        <authorList>
            <consortium name="The Broad Institute Genomics Platform"/>
            <consortium name="The Broad Institute Genome Sequencing Center for Infectious Disease"/>
            <person name="Wu L."/>
            <person name="Ma J."/>
        </authorList>
    </citation>
    <scope>NUCLEOTIDE SEQUENCE [LARGE SCALE GENOMIC DNA]</scope>
    <source>
        <strain evidence="4">CGMCC 4.7330</strain>
    </source>
</reference>
<dbReference type="EMBL" id="JBHSAX010000019">
    <property type="protein sequence ID" value="MFC3965313.1"/>
    <property type="molecule type" value="Genomic_DNA"/>
</dbReference>
<dbReference type="PANTHER" id="PTHR43798:SF31">
    <property type="entry name" value="AB HYDROLASE SUPERFAMILY PROTEIN YCLE"/>
    <property type="match status" value="1"/>
</dbReference>
<comment type="caution">
    <text evidence="3">The sequence shown here is derived from an EMBL/GenBank/DDBJ whole genome shotgun (WGS) entry which is preliminary data.</text>
</comment>
<organism evidence="3 4">
    <name type="scientific">Nocardia jiangsuensis</name>
    <dbReference type="NCBI Taxonomy" id="1691563"/>
    <lineage>
        <taxon>Bacteria</taxon>
        <taxon>Bacillati</taxon>
        <taxon>Actinomycetota</taxon>
        <taxon>Actinomycetes</taxon>
        <taxon>Mycobacteriales</taxon>
        <taxon>Nocardiaceae</taxon>
        <taxon>Nocardia</taxon>
    </lineage>
</organism>
<sequence length="288" mass="32084">MDVRTIKSFDLAYRGIDERFRVADDCELYYELEGTGPCVTFVSTIYVVSTSWRNFTRNLVRNNRLLTYDLRNQGASSGAPTGFDQHTSDLLQLLDHLGIERTYLVGSSLSTVICRDFAVRHPDRVAGLVLVGPTFSPWGSRRRTRIMRSWLTALESGGPRQLFDVMYPLVFGDRAQGIGGGAAYLALRERFLAINSAAQLRANLTDALETTVDAEMLPRVTAPALLLAGDDDFCISPSGLRKLADMMPNAHAEVFDDCGHLPFFESTERFERSLCAFVEKVEAQRQAA</sequence>
<gene>
    <name evidence="3" type="ORF">ACFO0B_25270</name>
</gene>
<dbReference type="PRINTS" id="PR00111">
    <property type="entry name" value="ABHYDROLASE"/>
</dbReference>